<name>A0A656QEH2_9BURK</name>
<evidence type="ECO:0000313" key="1">
    <source>
        <dbReference type="EMBL" id="KDR25520.1"/>
    </source>
</evidence>
<evidence type="ECO:0000313" key="2">
    <source>
        <dbReference type="Proteomes" id="UP000027451"/>
    </source>
</evidence>
<comment type="caution">
    <text evidence="1">The sequence shown here is derived from an EMBL/GenBank/DDBJ whole genome shotgun (WGS) entry which is preliminary data.</text>
</comment>
<reference evidence="1 2" key="1">
    <citation type="submission" date="2014-03" db="EMBL/GenBank/DDBJ databases">
        <title>Draft Genome Sequences of Four Burkholderia Strains.</title>
        <authorList>
            <person name="Liu X.Y."/>
            <person name="Li C.X."/>
            <person name="Xu J.H."/>
        </authorList>
    </citation>
    <scope>NUCLEOTIDE SEQUENCE [LARGE SCALE GENOMIC DNA]</scope>
    <source>
        <strain evidence="1 2">OP-1</strain>
    </source>
</reference>
<proteinExistence type="predicted"/>
<dbReference type="EMBL" id="JFHD01000046">
    <property type="protein sequence ID" value="KDR25520.1"/>
    <property type="molecule type" value="Genomic_DNA"/>
</dbReference>
<sequence>MNTSHVIDFRYQRNQGLRRTYKVTLNVTRLPSGIYAYESWVHHEGSFKGKGIVLPLVSTHFDDAISEARRRIENDIEQLIGISE</sequence>
<gene>
    <name evidence="1" type="ORF">BG60_28055</name>
</gene>
<keyword evidence="2" id="KW-1185">Reference proteome</keyword>
<dbReference type="OrthoDB" id="9132286at2"/>
<organism evidence="1 2">
    <name type="scientific">Caballeronia zhejiangensis</name>
    <dbReference type="NCBI Taxonomy" id="871203"/>
    <lineage>
        <taxon>Bacteria</taxon>
        <taxon>Pseudomonadati</taxon>
        <taxon>Pseudomonadota</taxon>
        <taxon>Betaproteobacteria</taxon>
        <taxon>Burkholderiales</taxon>
        <taxon>Burkholderiaceae</taxon>
        <taxon>Caballeronia</taxon>
    </lineage>
</organism>
<protein>
    <submittedName>
        <fullName evidence="1">Uncharacterized protein</fullName>
    </submittedName>
</protein>
<dbReference type="RefSeq" id="WP_008345224.1">
    <property type="nucleotide sequence ID" value="NZ_JFHD01000046.1"/>
</dbReference>
<dbReference type="AlphaFoldDB" id="A0A656QEH2"/>
<accession>A0A656QEH2</accession>
<dbReference type="Proteomes" id="UP000027451">
    <property type="component" value="Unassembled WGS sequence"/>
</dbReference>